<dbReference type="InterPro" id="IPR001789">
    <property type="entry name" value="Sig_transdc_resp-reg_receiver"/>
</dbReference>
<dbReference type="GO" id="GO:0006355">
    <property type="term" value="P:regulation of DNA-templated transcription"/>
    <property type="evidence" value="ECO:0007669"/>
    <property type="project" value="InterPro"/>
</dbReference>
<gene>
    <name evidence="10" type="ORF">EV210_12030</name>
</gene>
<keyword evidence="3" id="KW-0805">Transcription regulation</keyword>
<dbReference type="InterPro" id="IPR001867">
    <property type="entry name" value="OmpR/PhoB-type_DNA-bd"/>
</dbReference>
<dbReference type="InterPro" id="IPR036388">
    <property type="entry name" value="WH-like_DNA-bd_sf"/>
</dbReference>
<dbReference type="PROSITE" id="PS50110">
    <property type="entry name" value="RESPONSE_REGULATORY"/>
    <property type="match status" value="1"/>
</dbReference>
<sequence>MRILVVEDDTVLREAVVALLLEEKYMIDEAAAGDEGLYMAEQGIYDLLVLDIMLPGISGLEIVKALRSKSYPVPILLLTARDSIDDRVIGLETGADDYLVKPFALRELLARVKALTRRRGNVGLEGELNYGSIILNNKVRDGFVDNTALGLTTKEFEVLEFFILNQGQILTREQIFDRIWGFDSDTVLSIVDLYVHYLRKKLSPYKLDTIIQTVRGAGFMLKEK</sequence>
<evidence type="ECO:0000256" key="7">
    <source>
        <dbReference type="PROSITE-ProRule" id="PRU01091"/>
    </source>
</evidence>
<dbReference type="SUPFAM" id="SSF46894">
    <property type="entry name" value="C-terminal effector domain of the bipartite response regulators"/>
    <property type="match status" value="1"/>
</dbReference>
<name>A0A4R1PQD0_9FIRM</name>
<dbReference type="CDD" id="cd00383">
    <property type="entry name" value="trans_reg_C"/>
    <property type="match status" value="1"/>
</dbReference>
<keyword evidence="1 6" id="KW-0597">Phosphoprotein</keyword>
<evidence type="ECO:0000313" key="10">
    <source>
        <dbReference type="EMBL" id="TCL32710.1"/>
    </source>
</evidence>
<protein>
    <submittedName>
        <fullName evidence="10">DNA-binding response OmpR family regulator</fullName>
    </submittedName>
</protein>
<evidence type="ECO:0000256" key="4">
    <source>
        <dbReference type="ARBA" id="ARBA00023125"/>
    </source>
</evidence>
<keyword evidence="11" id="KW-1185">Reference proteome</keyword>
<dbReference type="FunFam" id="3.40.50.2300:FF:000001">
    <property type="entry name" value="DNA-binding response regulator PhoB"/>
    <property type="match status" value="1"/>
</dbReference>
<evidence type="ECO:0000256" key="6">
    <source>
        <dbReference type="PROSITE-ProRule" id="PRU00169"/>
    </source>
</evidence>
<reference evidence="10 11" key="1">
    <citation type="submission" date="2019-03" db="EMBL/GenBank/DDBJ databases">
        <title>Genomic Encyclopedia of Type Strains, Phase IV (KMG-IV): sequencing the most valuable type-strain genomes for metagenomic binning, comparative biology and taxonomic classification.</title>
        <authorList>
            <person name="Goeker M."/>
        </authorList>
    </citation>
    <scope>NUCLEOTIDE SEQUENCE [LARGE SCALE GENOMIC DNA]</scope>
    <source>
        <strain evidence="10 11">DSM 15969</strain>
    </source>
</reference>
<dbReference type="InterPro" id="IPR039420">
    <property type="entry name" value="WalR-like"/>
</dbReference>
<evidence type="ECO:0000256" key="5">
    <source>
        <dbReference type="ARBA" id="ARBA00023163"/>
    </source>
</evidence>
<dbReference type="InterPro" id="IPR011006">
    <property type="entry name" value="CheY-like_superfamily"/>
</dbReference>
<evidence type="ECO:0000256" key="3">
    <source>
        <dbReference type="ARBA" id="ARBA00023015"/>
    </source>
</evidence>
<proteinExistence type="predicted"/>
<dbReference type="SMART" id="SM00862">
    <property type="entry name" value="Trans_reg_C"/>
    <property type="match status" value="1"/>
</dbReference>
<keyword evidence="5" id="KW-0804">Transcription</keyword>
<dbReference type="AlphaFoldDB" id="A0A4R1PQD0"/>
<dbReference type="GO" id="GO:0005829">
    <property type="term" value="C:cytosol"/>
    <property type="evidence" value="ECO:0007669"/>
    <property type="project" value="TreeGrafter"/>
</dbReference>
<dbReference type="Proteomes" id="UP000295063">
    <property type="component" value="Unassembled WGS sequence"/>
</dbReference>
<evidence type="ECO:0000256" key="2">
    <source>
        <dbReference type="ARBA" id="ARBA00023012"/>
    </source>
</evidence>
<dbReference type="GO" id="GO:0032993">
    <property type="term" value="C:protein-DNA complex"/>
    <property type="evidence" value="ECO:0007669"/>
    <property type="project" value="TreeGrafter"/>
</dbReference>
<feature type="modified residue" description="4-aspartylphosphate" evidence="6">
    <location>
        <position position="51"/>
    </location>
</feature>
<keyword evidence="4 7" id="KW-0238">DNA-binding</keyword>
<evidence type="ECO:0000259" key="9">
    <source>
        <dbReference type="PROSITE" id="PS51755"/>
    </source>
</evidence>
<evidence type="ECO:0000259" key="8">
    <source>
        <dbReference type="PROSITE" id="PS50110"/>
    </source>
</evidence>
<dbReference type="GO" id="GO:0000976">
    <property type="term" value="F:transcription cis-regulatory region binding"/>
    <property type="evidence" value="ECO:0007669"/>
    <property type="project" value="TreeGrafter"/>
</dbReference>
<dbReference type="Gene3D" id="1.10.10.10">
    <property type="entry name" value="Winged helix-like DNA-binding domain superfamily/Winged helix DNA-binding domain"/>
    <property type="match status" value="1"/>
</dbReference>
<dbReference type="EMBL" id="SLUI01000020">
    <property type="protein sequence ID" value="TCL32710.1"/>
    <property type="molecule type" value="Genomic_DNA"/>
</dbReference>
<dbReference type="Gene3D" id="3.40.50.2300">
    <property type="match status" value="1"/>
</dbReference>
<dbReference type="Pfam" id="PF00486">
    <property type="entry name" value="Trans_reg_C"/>
    <property type="match status" value="1"/>
</dbReference>
<evidence type="ECO:0000256" key="1">
    <source>
        <dbReference type="ARBA" id="ARBA00022553"/>
    </source>
</evidence>
<evidence type="ECO:0000313" key="11">
    <source>
        <dbReference type="Proteomes" id="UP000295063"/>
    </source>
</evidence>
<organism evidence="10 11">
    <name type="scientific">Anaerospora hongkongensis</name>
    <dbReference type="NCBI Taxonomy" id="244830"/>
    <lineage>
        <taxon>Bacteria</taxon>
        <taxon>Bacillati</taxon>
        <taxon>Bacillota</taxon>
        <taxon>Negativicutes</taxon>
        <taxon>Selenomonadales</taxon>
        <taxon>Sporomusaceae</taxon>
        <taxon>Anaerospora</taxon>
    </lineage>
</organism>
<dbReference type="PANTHER" id="PTHR48111:SF22">
    <property type="entry name" value="REGULATOR OF RPOS"/>
    <property type="match status" value="1"/>
</dbReference>
<feature type="DNA-binding region" description="OmpR/PhoB-type" evidence="7">
    <location>
        <begin position="125"/>
        <end position="223"/>
    </location>
</feature>
<dbReference type="RefSeq" id="WP_132083297.1">
    <property type="nucleotide sequence ID" value="NZ_DAIMLW010000461.1"/>
</dbReference>
<dbReference type="SUPFAM" id="SSF52172">
    <property type="entry name" value="CheY-like"/>
    <property type="match status" value="1"/>
</dbReference>
<dbReference type="SMART" id="SM00448">
    <property type="entry name" value="REC"/>
    <property type="match status" value="1"/>
</dbReference>
<dbReference type="PROSITE" id="PS51755">
    <property type="entry name" value="OMPR_PHOB"/>
    <property type="match status" value="1"/>
</dbReference>
<dbReference type="PANTHER" id="PTHR48111">
    <property type="entry name" value="REGULATOR OF RPOS"/>
    <property type="match status" value="1"/>
</dbReference>
<comment type="caution">
    <text evidence="10">The sequence shown here is derived from an EMBL/GenBank/DDBJ whole genome shotgun (WGS) entry which is preliminary data.</text>
</comment>
<accession>A0A4R1PQD0</accession>
<dbReference type="OrthoDB" id="2373414at2"/>
<feature type="domain" description="Response regulatory" evidence="8">
    <location>
        <begin position="2"/>
        <end position="116"/>
    </location>
</feature>
<dbReference type="Pfam" id="PF00072">
    <property type="entry name" value="Response_reg"/>
    <property type="match status" value="1"/>
</dbReference>
<feature type="domain" description="OmpR/PhoB-type" evidence="9">
    <location>
        <begin position="125"/>
        <end position="223"/>
    </location>
</feature>
<keyword evidence="2" id="KW-0902">Two-component regulatory system</keyword>
<dbReference type="InterPro" id="IPR016032">
    <property type="entry name" value="Sig_transdc_resp-reg_C-effctor"/>
</dbReference>
<dbReference type="GO" id="GO:0000156">
    <property type="term" value="F:phosphorelay response regulator activity"/>
    <property type="evidence" value="ECO:0007669"/>
    <property type="project" value="TreeGrafter"/>
</dbReference>